<organism evidence="2 3">
    <name type="scientific">Marinobacter persicus</name>
    <dbReference type="NCBI Taxonomy" id="930118"/>
    <lineage>
        <taxon>Bacteria</taxon>
        <taxon>Pseudomonadati</taxon>
        <taxon>Pseudomonadota</taxon>
        <taxon>Gammaproteobacteria</taxon>
        <taxon>Pseudomonadales</taxon>
        <taxon>Marinobacteraceae</taxon>
        <taxon>Marinobacter</taxon>
    </lineage>
</organism>
<dbReference type="AlphaFoldDB" id="A0A2S6G3X5"/>
<name>A0A2S6G3X5_9GAMM</name>
<reference evidence="1 4" key="1">
    <citation type="submission" date="2018-02" db="EMBL/GenBank/DDBJ databases">
        <title>Deep subsurface shale carbon reservoir microbial communities from Ohio and West Virginia, USA.</title>
        <authorList>
            <person name="Wrighton K."/>
        </authorList>
    </citation>
    <scope>NUCLEOTIDE SEQUENCE [LARGE SCALE GENOMIC DNA]</scope>
    <source>
        <strain evidence="1 4">UTICA-S1B6</strain>
    </source>
</reference>
<keyword evidence="4" id="KW-1185">Reference proteome</keyword>
<gene>
    <name evidence="2" type="ORF">B0H24_102436</name>
    <name evidence="1" type="ORF">BY455_10936</name>
</gene>
<dbReference type="EMBL" id="PTIU01000024">
    <property type="protein sequence ID" value="PPK53808.1"/>
    <property type="molecule type" value="Genomic_DNA"/>
</dbReference>
<protein>
    <recommendedName>
        <fullName evidence="5">Fission protein ELM1</fullName>
    </recommendedName>
</protein>
<sequence>MSHSPKKMRILLLSDGLPGHLSQSRGLVKWLEDRYSVEASEVKIGLRYKPLARLILPYMARFRRLAPLVMKFYRGVPDNLHATDLIVSAGGSTSFLNVALAQHWEIPNIFLGSKRRLRSNDFTAHLTLEPTGEPRNIVMMVPPTMIEPQDLEHKGEELRRSLGLAPDEKLNMLAIGGDGAGYRYDGQSVQQIAELMMQEHQRTGKRWLLTTSRRTGSELEHELRQSIPAEILADSVWWSASPRKVMAAYIGASDVLFVTADSMSMISEAIASAKPTMVVQPETAQPEQRYHQALQRYDHNGLCHVIKLGKPSVPSPAGSSSVTQAREAVVDQLARRLGF</sequence>
<dbReference type="Proteomes" id="UP000239446">
    <property type="component" value="Unassembled WGS sequence"/>
</dbReference>
<reference evidence="2 3" key="2">
    <citation type="submission" date="2018-02" db="EMBL/GenBank/DDBJ databases">
        <title>Subsurface microbial communities from deep shales in Ohio and West Virginia, USA.</title>
        <authorList>
            <person name="Wrighton K."/>
        </authorList>
    </citation>
    <scope>NUCLEOTIDE SEQUENCE [LARGE SCALE GENOMIC DNA]</scope>
    <source>
        <strain evidence="2 3">UTICA-S1B9</strain>
    </source>
</reference>
<evidence type="ECO:0000313" key="3">
    <source>
        <dbReference type="Proteomes" id="UP000239446"/>
    </source>
</evidence>
<dbReference type="Pfam" id="PF06258">
    <property type="entry name" value="Mito_fiss_Elm1"/>
    <property type="match status" value="1"/>
</dbReference>
<comment type="caution">
    <text evidence="2">The sequence shown here is derived from an EMBL/GenBank/DDBJ whole genome shotgun (WGS) entry which is preliminary data.</text>
</comment>
<evidence type="ECO:0008006" key="5">
    <source>
        <dbReference type="Google" id="ProtNLM"/>
    </source>
</evidence>
<dbReference type="EMBL" id="PTIT01000009">
    <property type="protein sequence ID" value="PPK51785.1"/>
    <property type="molecule type" value="Genomic_DNA"/>
</dbReference>
<evidence type="ECO:0000313" key="2">
    <source>
        <dbReference type="EMBL" id="PPK53808.1"/>
    </source>
</evidence>
<evidence type="ECO:0000313" key="1">
    <source>
        <dbReference type="EMBL" id="PPK51785.1"/>
    </source>
</evidence>
<accession>A0A2S6G3X5</accession>
<evidence type="ECO:0000313" key="4">
    <source>
        <dbReference type="Proteomes" id="UP000239648"/>
    </source>
</evidence>
<dbReference type="RefSeq" id="WP_104416962.1">
    <property type="nucleotide sequence ID" value="NZ_PTIT01000009.1"/>
</dbReference>
<dbReference type="OrthoDB" id="1865at2"/>
<proteinExistence type="predicted"/>
<dbReference type="SUPFAM" id="SSF53756">
    <property type="entry name" value="UDP-Glycosyltransferase/glycogen phosphorylase"/>
    <property type="match status" value="1"/>
</dbReference>
<dbReference type="InterPro" id="IPR009367">
    <property type="entry name" value="Elm1-like"/>
</dbReference>
<dbReference type="Proteomes" id="UP000239648">
    <property type="component" value="Unassembled WGS sequence"/>
</dbReference>